<evidence type="ECO:0000256" key="1">
    <source>
        <dbReference type="SAM" id="SignalP"/>
    </source>
</evidence>
<accession>A0A2M3ZXT3</accession>
<feature type="signal peptide" evidence="1">
    <location>
        <begin position="1"/>
        <end position="25"/>
    </location>
</feature>
<keyword evidence="1" id="KW-0732">Signal</keyword>
<sequence length="67" mass="7592">MRLPSYCLCVCVLVLFRQSPPFGCGSFVAHTAHSLLHIACCDIAPGWLNYDVMIYIVVDENENELFR</sequence>
<evidence type="ECO:0000313" key="2">
    <source>
        <dbReference type="EMBL" id="MBW33270.1"/>
    </source>
</evidence>
<dbReference type="EMBL" id="GGFM01012519">
    <property type="protein sequence ID" value="MBW33270.1"/>
    <property type="molecule type" value="Transcribed_RNA"/>
</dbReference>
<name>A0A2M3ZXT3_9DIPT</name>
<dbReference type="AlphaFoldDB" id="A0A2M3ZXT3"/>
<protein>
    <submittedName>
        <fullName evidence="2">Putative secreted peptide</fullName>
    </submittedName>
</protein>
<feature type="chain" id="PRO_5014837505" evidence="1">
    <location>
        <begin position="26"/>
        <end position="67"/>
    </location>
</feature>
<reference evidence="2" key="1">
    <citation type="submission" date="2018-01" db="EMBL/GenBank/DDBJ databases">
        <title>An insight into the sialome of Amazonian anophelines.</title>
        <authorList>
            <person name="Ribeiro J.M."/>
            <person name="Scarpassa V."/>
            <person name="Calvo E."/>
        </authorList>
    </citation>
    <scope>NUCLEOTIDE SEQUENCE</scope>
    <source>
        <tissue evidence="2">Salivary glands</tissue>
    </source>
</reference>
<proteinExistence type="predicted"/>
<organism evidence="2">
    <name type="scientific">Anopheles braziliensis</name>
    <dbReference type="NCBI Taxonomy" id="58242"/>
    <lineage>
        <taxon>Eukaryota</taxon>
        <taxon>Metazoa</taxon>
        <taxon>Ecdysozoa</taxon>
        <taxon>Arthropoda</taxon>
        <taxon>Hexapoda</taxon>
        <taxon>Insecta</taxon>
        <taxon>Pterygota</taxon>
        <taxon>Neoptera</taxon>
        <taxon>Endopterygota</taxon>
        <taxon>Diptera</taxon>
        <taxon>Nematocera</taxon>
        <taxon>Culicoidea</taxon>
        <taxon>Culicidae</taxon>
        <taxon>Anophelinae</taxon>
        <taxon>Anopheles</taxon>
    </lineage>
</organism>